<evidence type="ECO:0000256" key="2">
    <source>
        <dbReference type="ARBA" id="ARBA00023043"/>
    </source>
</evidence>
<evidence type="ECO:0000256" key="3">
    <source>
        <dbReference type="PROSITE-ProRule" id="PRU00023"/>
    </source>
</evidence>
<dbReference type="AlphaFoldDB" id="A0A855YA29"/>
<evidence type="ECO:0000313" key="4">
    <source>
        <dbReference type="EMBL" id="PWW43275.1"/>
    </source>
</evidence>
<keyword evidence="7" id="KW-1185">Reference proteome</keyword>
<evidence type="ECO:0000313" key="6">
    <source>
        <dbReference type="Proteomes" id="UP000247078"/>
    </source>
</evidence>
<evidence type="ECO:0000313" key="5">
    <source>
        <dbReference type="EMBL" id="RAJ03163.1"/>
    </source>
</evidence>
<proteinExistence type="predicted"/>
<dbReference type="EMBL" id="QGTZ01000003">
    <property type="protein sequence ID" value="PWW43275.1"/>
    <property type="molecule type" value="Genomic_DNA"/>
</dbReference>
<dbReference type="EMBL" id="QLLI01000001">
    <property type="protein sequence ID" value="RAJ03163.1"/>
    <property type="molecule type" value="Genomic_DNA"/>
</dbReference>
<protein>
    <submittedName>
        <fullName evidence="4">Ankyrin repeat protein</fullName>
    </submittedName>
</protein>
<accession>A0A855YA29</accession>
<dbReference type="OrthoDB" id="2826662at2"/>
<dbReference type="SUPFAM" id="SSF48403">
    <property type="entry name" value="Ankyrin repeat"/>
    <property type="match status" value="1"/>
</dbReference>
<gene>
    <name evidence="5" type="ORF">DET54_101358</name>
    <name evidence="4" type="ORF">DET56_103323</name>
</gene>
<reference evidence="4 6" key="1">
    <citation type="submission" date="2018-05" db="EMBL/GenBank/DDBJ databases">
        <title>Freshwater and sediment microbial communities from various areas in North America, analyzing microbe dynamics in response to fracking.</title>
        <authorList>
            <person name="Lamendella R."/>
        </authorList>
    </citation>
    <scope>NUCLEOTIDE SEQUENCE [LARGE SCALE GENOMIC DNA]</scope>
    <source>
        <strain evidence="4 6">DB-3</strain>
        <strain evidence="5 7">NG-13</strain>
    </source>
</reference>
<dbReference type="RefSeq" id="WP_109998848.1">
    <property type="nucleotide sequence ID" value="NZ_QGTZ01000003.1"/>
</dbReference>
<keyword evidence="2 3" id="KW-0040">ANK repeat</keyword>
<name>A0A855YA29_9BACL</name>
<dbReference type="Gene3D" id="1.25.40.20">
    <property type="entry name" value="Ankyrin repeat-containing domain"/>
    <property type="match status" value="1"/>
</dbReference>
<dbReference type="PROSITE" id="PS50297">
    <property type="entry name" value="ANK_REP_REGION"/>
    <property type="match status" value="1"/>
</dbReference>
<dbReference type="PANTHER" id="PTHR24198">
    <property type="entry name" value="ANKYRIN REPEAT AND PROTEIN KINASE DOMAIN-CONTAINING PROTEIN"/>
    <property type="match status" value="1"/>
</dbReference>
<feature type="repeat" description="ANK" evidence="3">
    <location>
        <begin position="95"/>
        <end position="127"/>
    </location>
</feature>
<evidence type="ECO:0000256" key="1">
    <source>
        <dbReference type="ARBA" id="ARBA00022737"/>
    </source>
</evidence>
<dbReference type="Proteomes" id="UP000247078">
    <property type="component" value="Unassembled WGS sequence"/>
</dbReference>
<keyword evidence="1" id="KW-0677">Repeat</keyword>
<sequence>MEFIYEDERLAMSVIQAIHAGDIPSLKHLLTQNPGLAKVKILERKPDNVDSDSRISRTLLHVVTDWPGHFPNGADTVRALTKFGAEVNAPFVGPNIETPLHWAASSNDVQVLDALLDAGADIEAPGAVIAGGTPLDDAIAFAQWDAARRLVERGAIFALWHAAALGDIHATQEHFKGTQLPERYPWGTSTSPSPPDAVTVAFWCACHGGRRETAEYLLDRGAELNWIATWDGMTPLDTAKRNRWVKLIPWLENQGAKSASEIHR</sequence>
<dbReference type="Pfam" id="PF12796">
    <property type="entry name" value="Ank_2"/>
    <property type="match status" value="1"/>
</dbReference>
<dbReference type="PROSITE" id="PS50088">
    <property type="entry name" value="ANK_REPEAT"/>
    <property type="match status" value="1"/>
</dbReference>
<dbReference type="InterPro" id="IPR002110">
    <property type="entry name" value="Ankyrin_rpt"/>
</dbReference>
<dbReference type="InterPro" id="IPR036770">
    <property type="entry name" value="Ankyrin_rpt-contain_sf"/>
</dbReference>
<organism evidence="4 6">
    <name type="scientific">Paenibacillus pabuli</name>
    <dbReference type="NCBI Taxonomy" id="1472"/>
    <lineage>
        <taxon>Bacteria</taxon>
        <taxon>Bacillati</taxon>
        <taxon>Bacillota</taxon>
        <taxon>Bacilli</taxon>
        <taxon>Bacillales</taxon>
        <taxon>Paenibacillaceae</taxon>
        <taxon>Paenibacillus</taxon>
    </lineage>
</organism>
<dbReference type="SMART" id="SM00248">
    <property type="entry name" value="ANK"/>
    <property type="match status" value="4"/>
</dbReference>
<dbReference type="Proteomes" id="UP000248827">
    <property type="component" value="Unassembled WGS sequence"/>
</dbReference>
<comment type="caution">
    <text evidence="4">The sequence shown here is derived from an EMBL/GenBank/DDBJ whole genome shotgun (WGS) entry which is preliminary data.</text>
</comment>
<dbReference type="PANTHER" id="PTHR24198:SF165">
    <property type="entry name" value="ANKYRIN REPEAT-CONTAINING PROTEIN-RELATED"/>
    <property type="match status" value="1"/>
</dbReference>
<evidence type="ECO:0000313" key="7">
    <source>
        <dbReference type="Proteomes" id="UP000248827"/>
    </source>
</evidence>